<evidence type="ECO:0008006" key="4">
    <source>
        <dbReference type="Google" id="ProtNLM"/>
    </source>
</evidence>
<dbReference type="Proteomes" id="UP000620124">
    <property type="component" value="Unassembled WGS sequence"/>
</dbReference>
<protein>
    <recommendedName>
        <fullName evidence="4">BTB domain-containing protein</fullName>
    </recommendedName>
</protein>
<evidence type="ECO:0000256" key="1">
    <source>
        <dbReference type="SAM" id="MobiDB-lite"/>
    </source>
</evidence>
<proteinExistence type="predicted"/>
<keyword evidence="3" id="KW-1185">Reference proteome</keyword>
<accession>A0A8H7D861</accession>
<dbReference type="OrthoDB" id="3193844at2759"/>
<feature type="compositionally biased region" description="Low complexity" evidence="1">
    <location>
        <begin position="378"/>
        <end position="408"/>
    </location>
</feature>
<name>A0A8H7D861_9AGAR</name>
<gene>
    <name evidence="2" type="ORF">MVEN_00580200</name>
</gene>
<evidence type="ECO:0000313" key="3">
    <source>
        <dbReference type="Proteomes" id="UP000620124"/>
    </source>
</evidence>
<reference evidence="2" key="1">
    <citation type="submission" date="2020-05" db="EMBL/GenBank/DDBJ databases">
        <title>Mycena genomes resolve the evolution of fungal bioluminescence.</title>
        <authorList>
            <person name="Tsai I.J."/>
        </authorList>
    </citation>
    <scope>NUCLEOTIDE SEQUENCE</scope>
    <source>
        <strain evidence="2">CCC161011</strain>
    </source>
</reference>
<feature type="region of interest" description="Disordered" evidence="1">
    <location>
        <begin position="293"/>
        <end position="418"/>
    </location>
</feature>
<feature type="compositionally biased region" description="Polar residues" evidence="1">
    <location>
        <begin position="327"/>
        <end position="346"/>
    </location>
</feature>
<feature type="compositionally biased region" description="Low complexity" evidence="1">
    <location>
        <begin position="306"/>
        <end position="321"/>
    </location>
</feature>
<evidence type="ECO:0000313" key="2">
    <source>
        <dbReference type="EMBL" id="KAF7362336.1"/>
    </source>
</evidence>
<feature type="compositionally biased region" description="Low complexity" evidence="1">
    <location>
        <begin position="352"/>
        <end position="366"/>
    </location>
</feature>
<dbReference type="EMBL" id="JACAZI010000004">
    <property type="protein sequence ID" value="KAF7362336.1"/>
    <property type="molecule type" value="Genomic_DNA"/>
</dbReference>
<feature type="compositionally biased region" description="Polar residues" evidence="1">
    <location>
        <begin position="243"/>
        <end position="255"/>
    </location>
</feature>
<organism evidence="2 3">
    <name type="scientific">Mycena venus</name>
    <dbReference type="NCBI Taxonomy" id="2733690"/>
    <lineage>
        <taxon>Eukaryota</taxon>
        <taxon>Fungi</taxon>
        <taxon>Dikarya</taxon>
        <taxon>Basidiomycota</taxon>
        <taxon>Agaricomycotina</taxon>
        <taxon>Agaricomycetes</taxon>
        <taxon>Agaricomycetidae</taxon>
        <taxon>Agaricales</taxon>
        <taxon>Marasmiineae</taxon>
        <taxon>Mycenaceae</taxon>
        <taxon>Mycena</taxon>
    </lineage>
</organism>
<sequence>MSSSLFTTTPSEKLAPEPLRDSYYLETVVFKVLHVRDHLSKAGNLQWQALQVENTLFKVPRFQFERSRKFAPFGIFWLPEGAPGTSDKTPFKIGGVNCLEFRVLLKVLYPLSPIPKVPELNKDEWITVLNLANVFDFIEVRNLAIQELTAYAKTLECIERILFARKYHAQNPISSEEAVNIGWDVALQIYQLREAAVASEGGCKSPYDKIDLGTSFEAELERVDSAHRPVAQILAERKLPKSSPATGSAALSSNGAAPPTLSGPSNPNPFNLNVTGGFTFKAATSIAPLQKDPVTFKNHNSDAGAPTTSESGPSSSGPQTGRVGLNLPQSATKTTGNTASAPTFKNHNSDAGAPTSSESGPSSSGPQTGRVVPNLPQSATKTTGKTTSAPTVAAPASASDAFSGSGATKNASAEVMGS</sequence>
<dbReference type="AlphaFoldDB" id="A0A8H7D861"/>
<comment type="caution">
    <text evidence="2">The sequence shown here is derived from an EMBL/GenBank/DDBJ whole genome shotgun (WGS) entry which is preliminary data.</text>
</comment>
<feature type="region of interest" description="Disordered" evidence="1">
    <location>
        <begin position="235"/>
        <end position="268"/>
    </location>
</feature>